<evidence type="ECO:0000256" key="3">
    <source>
        <dbReference type="ARBA" id="ARBA00022692"/>
    </source>
</evidence>
<evidence type="ECO:0000256" key="1">
    <source>
        <dbReference type="ARBA" id="ARBA00004651"/>
    </source>
</evidence>
<feature type="domain" description="Type II secretion system protein GspF" evidence="7">
    <location>
        <begin position="91"/>
        <end position="215"/>
    </location>
</feature>
<dbReference type="Proteomes" id="UP001201020">
    <property type="component" value="Chromosome"/>
</dbReference>
<evidence type="ECO:0000256" key="4">
    <source>
        <dbReference type="ARBA" id="ARBA00022989"/>
    </source>
</evidence>
<name>A0A9Y1BKN8_9ARCH</name>
<keyword evidence="3 6" id="KW-0812">Transmembrane</keyword>
<evidence type="ECO:0000256" key="2">
    <source>
        <dbReference type="ARBA" id="ARBA00022475"/>
    </source>
</evidence>
<dbReference type="EMBL" id="CP084166">
    <property type="protein sequence ID" value="UJG40626.1"/>
    <property type="molecule type" value="Genomic_DNA"/>
</dbReference>
<dbReference type="AlphaFoldDB" id="A0A9Y1BKN8"/>
<dbReference type="Pfam" id="PF00482">
    <property type="entry name" value="T2SSF"/>
    <property type="match status" value="1"/>
</dbReference>
<dbReference type="InterPro" id="IPR042094">
    <property type="entry name" value="T2SS_GspF_sf"/>
</dbReference>
<reference evidence="8" key="1">
    <citation type="journal article" date="2022" name="Nat. Microbiol.">
        <title>Unique mobile elements and scalable gene flow at the prokaryote-eukaryote boundary revealed by circularized Asgard archaea genomes.</title>
        <authorList>
            <person name="Wu F."/>
            <person name="Speth D.R."/>
            <person name="Philosof A."/>
            <person name="Cremiere A."/>
            <person name="Narayanan A."/>
            <person name="Barco R.A."/>
            <person name="Connon S.A."/>
            <person name="Amend J.P."/>
            <person name="Antoshechkin I.A."/>
            <person name="Orphan V.J."/>
        </authorList>
    </citation>
    <scope>NUCLEOTIDE SEQUENCE</scope>
    <source>
        <strain evidence="8">PM71</strain>
    </source>
</reference>
<feature type="transmembrane region" description="Helical" evidence="6">
    <location>
        <begin position="273"/>
        <end position="291"/>
    </location>
</feature>
<sequence length="300" mass="34073">MAIKDEVEIKTKEFQISVDIIYWVIAVFAGLVIVVLGVLDYISSTDLITILDINDFIILAIIISMGIPTFLIVYREERRQARIDENLPYLLREISNAQRTGMSLPRAIKEAAKRHYGPLTPELRKMSSKISWGIPFSKAMSDFQSAINTQMAQRATILILEAERSGGNLEDIFESTEKHVQQLLDLKKEREGAMRPYLMICYAAYIIFVLVVFILFQTFFYPFGTLDVSSEMFSFSIDLDTLSVLFLHMLAVQGFFTGLVAGKMAKTKVKAGLMHSVILMFIGWFAFKVLIQNQLITLNL</sequence>
<evidence type="ECO:0000256" key="6">
    <source>
        <dbReference type="SAM" id="Phobius"/>
    </source>
</evidence>
<dbReference type="InterPro" id="IPR018076">
    <property type="entry name" value="T2SS_GspF_dom"/>
</dbReference>
<dbReference type="GO" id="GO:0005886">
    <property type="term" value="C:plasma membrane"/>
    <property type="evidence" value="ECO:0007669"/>
    <property type="project" value="UniProtKB-SubCell"/>
</dbReference>
<keyword evidence="4 6" id="KW-1133">Transmembrane helix</keyword>
<keyword evidence="2" id="KW-1003">Cell membrane</keyword>
<protein>
    <submittedName>
        <fullName evidence="8">Type II secretion system F family protein</fullName>
    </submittedName>
</protein>
<dbReference type="PANTHER" id="PTHR35402:SF1">
    <property type="entry name" value="TYPE II SECRETION SYSTEM PROTEIN GSPF DOMAIN-CONTAINING PROTEIN"/>
    <property type="match status" value="1"/>
</dbReference>
<proteinExistence type="predicted"/>
<comment type="subcellular location">
    <subcellularLocation>
        <location evidence="1">Cell membrane</location>
        <topology evidence="1">Multi-pass membrane protein</topology>
    </subcellularLocation>
</comment>
<evidence type="ECO:0000313" key="8">
    <source>
        <dbReference type="EMBL" id="UJG40626.1"/>
    </source>
</evidence>
<keyword evidence="5 6" id="KW-0472">Membrane</keyword>
<feature type="transmembrane region" description="Helical" evidence="6">
    <location>
        <begin position="197"/>
        <end position="221"/>
    </location>
</feature>
<dbReference type="Gene3D" id="1.20.81.30">
    <property type="entry name" value="Type II secretion system (T2SS), domain F"/>
    <property type="match status" value="1"/>
</dbReference>
<feature type="transmembrane region" description="Helical" evidence="6">
    <location>
        <begin position="241"/>
        <end position="261"/>
    </location>
</feature>
<feature type="transmembrane region" description="Helical" evidence="6">
    <location>
        <begin position="56"/>
        <end position="74"/>
    </location>
</feature>
<dbReference type="PANTHER" id="PTHR35402">
    <property type="entry name" value="INTEGRAL MEMBRANE PROTEIN-RELATED"/>
    <property type="match status" value="1"/>
</dbReference>
<accession>A0A9Y1BKN8</accession>
<feature type="transmembrane region" description="Helical" evidence="6">
    <location>
        <begin position="20"/>
        <end position="44"/>
    </location>
</feature>
<evidence type="ECO:0000256" key="5">
    <source>
        <dbReference type="ARBA" id="ARBA00023136"/>
    </source>
</evidence>
<evidence type="ECO:0000259" key="7">
    <source>
        <dbReference type="Pfam" id="PF00482"/>
    </source>
</evidence>
<gene>
    <name evidence="8" type="ORF">K9W45_12425</name>
</gene>
<dbReference type="InterPro" id="IPR056569">
    <property type="entry name" value="ArlJ-like"/>
</dbReference>
<organism evidence="8">
    <name type="scientific">Candidatus Heimdallarchaeum aukensis</name>
    <dbReference type="NCBI Taxonomy" id="2876573"/>
    <lineage>
        <taxon>Archaea</taxon>
        <taxon>Promethearchaeati</taxon>
        <taxon>Candidatus Heimdallarchaeota</taxon>
        <taxon>Candidatus Heimdallarchaeia (ex Rinke et al. 2021) (nom. nud.)</taxon>
        <taxon>Candidatus Heimdallarchaeales</taxon>
        <taxon>Candidatus Heimdallarchaeaceae</taxon>
        <taxon>Candidatus Heimdallarchaeum</taxon>
    </lineage>
</organism>